<dbReference type="CDD" id="cd16461">
    <property type="entry name" value="RING-H2_EL5-like"/>
    <property type="match status" value="1"/>
</dbReference>
<dbReference type="SUPFAM" id="SSF57850">
    <property type="entry name" value="RING/U-box"/>
    <property type="match status" value="1"/>
</dbReference>
<comment type="catalytic activity">
    <reaction evidence="1">
        <text>S-ubiquitinyl-[E2 ubiquitin-conjugating enzyme]-L-cysteine + [acceptor protein]-L-lysine = [E2 ubiquitin-conjugating enzyme]-L-cysteine + N(6)-ubiquitinyl-[acceptor protein]-L-lysine.</text>
        <dbReference type="EC" id="2.3.2.27"/>
    </reaction>
</comment>
<evidence type="ECO:0000256" key="11">
    <source>
        <dbReference type="ARBA" id="ARBA00022989"/>
    </source>
</evidence>
<dbReference type="EC" id="2.3.2.27" evidence="4"/>
<dbReference type="GO" id="GO:0061630">
    <property type="term" value="F:ubiquitin protein ligase activity"/>
    <property type="evidence" value="ECO:0007669"/>
    <property type="project" value="UniProtKB-EC"/>
</dbReference>
<dbReference type="Proteomes" id="UP000245207">
    <property type="component" value="Unassembled WGS sequence"/>
</dbReference>
<evidence type="ECO:0000256" key="12">
    <source>
        <dbReference type="ARBA" id="ARBA00023136"/>
    </source>
</evidence>
<dbReference type="InterPro" id="IPR053238">
    <property type="entry name" value="RING-H2_zinc_finger"/>
</dbReference>
<feature type="compositionally biased region" description="Basic and acidic residues" evidence="15">
    <location>
        <begin position="218"/>
        <end position="228"/>
    </location>
</feature>
<dbReference type="PANTHER" id="PTHR14155">
    <property type="entry name" value="RING FINGER DOMAIN-CONTAINING"/>
    <property type="match status" value="1"/>
</dbReference>
<dbReference type="Pfam" id="PF13639">
    <property type="entry name" value="zf-RING_2"/>
    <property type="match status" value="1"/>
</dbReference>
<evidence type="ECO:0000313" key="18">
    <source>
        <dbReference type="Proteomes" id="UP000245207"/>
    </source>
</evidence>
<evidence type="ECO:0000256" key="4">
    <source>
        <dbReference type="ARBA" id="ARBA00012483"/>
    </source>
</evidence>
<dbReference type="InterPro" id="IPR013083">
    <property type="entry name" value="Znf_RING/FYVE/PHD"/>
</dbReference>
<evidence type="ECO:0000259" key="16">
    <source>
        <dbReference type="PROSITE" id="PS50089"/>
    </source>
</evidence>
<keyword evidence="7" id="KW-0479">Metal-binding</keyword>
<comment type="similarity">
    <text evidence="13">Belongs to the RING-type zinc finger family. ATL subfamily.</text>
</comment>
<evidence type="ECO:0000313" key="17">
    <source>
        <dbReference type="EMBL" id="PWA95957.1"/>
    </source>
</evidence>
<comment type="caution">
    <text evidence="17">The sequence shown here is derived from an EMBL/GenBank/DDBJ whole genome shotgun (WGS) entry which is preliminary data.</text>
</comment>
<sequence length="385" mass="44333">MERIYFGSKSYMHVLYLTTHHILRTISAKNLPRTVVFMATFNERELMVSSRFLHVNILALSLISHPCFMQNLFYTWHLRHNPSRAPVVGPRAEQVHHGLDPLIISAFPTFTYSSVREYQRENYPLECAICLCEFKDENVLRLLTKCYHVFHQDCIDLWLGSHTSCPCCRSRLDTPIESPEKSPISHNSASMNETRESDSHGDSVAIDINDNNENTDETESKKENHVVIEVDPNSGEDKRTETYKRSKSTGHSISSNNKRLANDDRFKLRLPQDVQVKLIPRHNWTRSCTEFGEYKSKTSSSNAGFDEGKKYSLLSTLLFQQPKLQENRISKPYARKASFIRGQGSRSSQNQSTHLARTIWAFWRGLKVPRQTLSTKGIGENNFVF</sequence>
<evidence type="ECO:0000256" key="8">
    <source>
        <dbReference type="ARBA" id="ARBA00022771"/>
    </source>
</evidence>
<feature type="domain" description="RING-type" evidence="16">
    <location>
        <begin position="127"/>
        <end position="169"/>
    </location>
</feature>
<dbReference type="AlphaFoldDB" id="A0A2U1QDA6"/>
<feature type="compositionally biased region" description="Basic and acidic residues" evidence="15">
    <location>
        <begin position="235"/>
        <end position="244"/>
    </location>
</feature>
<evidence type="ECO:0000256" key="13">
    <source>
        <dbReference type="ARBA" id="ARBA00024209"/>
    </source>
</evidence>
<evidence type="ECO:0000256" key="3">
    <source>
        <dbReference type="ARBA" id="ARBA00004906"/>
    </source>
</evidence>
<evidence type="ECO:0000256" key="6">
    <source>
        <dbReference type="ARBA" id="ARBA00022692"/>
    </source>
</evidence>
<dbReference type="GO" id="GO:0008270">
    <property type="term" value="F:zinc ion binding"/>
    <property type="evidence" value="ECO:0007669"/>
    <property type="project" value="UniProtKB-KW"/>
</dbReference>
<dbReference type="PROSITE" id="PS50089">
    <property type="entry name" value="ZF_RING_2"/>
    <property type="match status" value="1"/>
</dbReference>
<evidence type="ECO:0000256" key="7">
    <source>
        <dbReference type="ARBA" id="ARBA00022723"/>
    </source>
</evidence>
<keyword evidence="12" id="KW-0472">Membrane</keyword>
<dbReference type="OrthoDB" id="9984778at2759"/>
<comment type="subcellular location">
    <subcellularLocation>
        <location evidence="2">Membrane</location>
        <topology evidence="2">Single-pass membrane protein</topology>
    </subcellularLocation>
</comment>
<feature type="compositionally biased region" description="Polar residues" evidence="15">
    <location>
        <begin position="249"/>
        <end position="259"/>
    </location>
</feature>
<keyword evidence="8 14" id="KW-0863">Zinc-finger</keyword>
<dbReference type="PANTHER" id="PTHR14155:SF521">
    <property type="entry name" value="RING-H2 FINGER PROTEIN ATL30"/>
    <property type="match status" value="1"/>
</dbReference>
<evidence type="ECO:0000256" key="1">
    <source>
        <dbReference type="ARBA" id="ARBA00000900"/>
    </source>
</evidence>
<evidence type="ECO:0000256" key="14">
    <source>
        <dbReference type="PROSITE-ProRule" id="PRU00175"/>
    </source>
</evidence>
<keyword evidence="10" id="KW-0862">Zinc</keyword>
<keyword evidence="9" id="KW-0833">Ubl conjugation pathway</keyword>
<reference evidence="17 18" key="1">
    <citation type="journal article" date="2018" name="Mol. Plant">
        <title>The genome of Artemisia annua provides insight into the evolution of Asteraceae family and artemisinin biosynthesis.</title>
        <authorList>
            <person name="Shen Q."/>
            <person name="Zhang L."/>
            <person name="Liao Z."/>
            <person name="Wang S."/>
            <person name="Yan T."/>
            <person name="Shi P."/>
            <person name="Liu M."/>
            <person name="Fu X."/>
            <person name="Pan Q."/>
            <person name="Wang Y."/>
            <person name="Lv Z."/>
            <person name="Lu X."/>
            <person name="Zhang F."/>
            <person name="Jiang W."/>
            <person name="Ma Y."/>
            <person name="Chen M."/>
            <person name="Hao X."/>
            <person name="Li L."/>
            <person name="Tang Y."/>
            <person name="Lv G."/>
            <person name="Zhou Y."/>
            <person name="Sun X."/>
            <person name="Brodelius P.E."/>
            <person name="Rose J.K.C."/>
            <person name="Tang K."/>
        </authorList>
    </citation>
    <scope>NUCLEOTIDE SEQUENCE [LARGE SCALE GENOMIC DNA]</scope>
    <source>
        <strain evidence="18">cv. Huhao1</strain>
        <tissue evidence="17">Leaf</tissue>
    </source>
</reference>
<dbReference type="FunFam" id="3.30.40.10:FF:000187">
    <property type="entry name" value="E3 ubiquitin-protein ligase ATL6"/>
    <property type="match status" value="1"/>
</dbReference>
<evidence type="ECO:0000256" key="9">
    <source>
        <dbReference type="ARBA" id="ARBA00022786"/>
    </source>
</evidence>
<evidence type="ECO:0000256" key="15">
    <source>
        <dbReference type="SAM" id="MobiDB-lite"/>
    </source>
</evidence>
<keyword evidence="11" id="KW-1133">Transmembrane helix</keyword>
<evidence type="ECO:0000256" key="5">
    <source>
        <dbReference type="ARBA" id="ARBA00022679"/>
    </source>
</evidence>
<comment type="pathway">
    <text evidence="3">Protein modification; protein ubiquitination.</text>
</comment>
<gene>
    <name evidence="17" type="ORF">CTI12_AA045180</name>
</gene>
<keyword evidence="18" id="KW-1185">Reference proteome</keyword>
<dbReference type="GO" id="GO:0016020">
    <property type="term" value="C:membrane"/>
    <property type="evidence" value="ECO:0007669"/>
    <property type="project" value="UniProtKB-SubCell"/>
</dbReference>
<dbReference type="InterPro" id="IPR001841">
    <property type="entry name" value="Znf_RING"/>
</dbReference>
<feature type="region of interest" description="Disordered" evidence="15">
    <location>
        <begin position="176"/>
        <end position="260"/>
    </location>
</feature>
<accession>A0A2U1QDA6</accession>
<name>A0A2U1QDA6_ARTAN</name>
<evidence type="ECO:0000256" key="2">
    <source>
        <dbReference type="ARBA" id="ARBA00004167"/>
    </source>
</evidence>
<keyword evidence="6" id="KW-0812">Transmembrane</keyword>
<dbReference type="SMART" id="SM00184">
    <property type="entry name" value="RING"/>
    <property type="match status" value="1"/>
</dbReference>
<proteinExistence type="inferred from homology"/>
<dbReference type="Gene3D" id="3.30.40.10">
    <property type="entry name" value="Zinc/RING finger domain, C3HC4 (zinc finger)"/>
    <property type="match status" value="1"/>
</dbReference>
<keyword evidence="5" id="KW-0808">Transferase</keyword>
<organism evidence="17 18">
    <name type="scientific">Artemisia annua</name>
    <name type="common">Sweet wormwood</name>
    <dbReference type="NCBI Taxonomy" id="35608"/>
    <lineage>
        <taxon>Eukaryota</taxon>
        <taxon>Viridiplantae</taxon>
        <taxon>Streptophyta</taxon>
        <taxon>Embryophyta</taxon>
        <taxon>Tracheophyta</taxon>
        <taxon>Spermatophyta</taxon>
        <taxon>Magnoliopsida</taxon>
        <taxon>eudicotyledons</taxon>
        <taxon>Gunneridae</taxon>
        <taxon>Pentapetalae</taxon>
        <taxon>asterids</taxon>
        <taxon>campanulids</taxon>
        <taxon>Asterales</taxon>
        <taxon>Asteraceae</taxon>
        <taxon>Asteroideae</taxon>
        <taxon>Anthemideae</taxon>
        <taxon>Artemisiinae</taxon>
        <taxon>Artemisia</taxon>
    </lineage>
</organism>
<dbReference type="EMBL" id="PKPP01000209">
    <property type="protein sequence ID" value="PWA95957.1"/>
    <property type="molecule type" value="Genomic_DNA"/>
</dbReference>
<evidence type="ECO:0000256" key="10">
    <source>
        <dbReference type="ARBA" id="ARBA00022833"/>
    </source>
</evidence>
<protein>
    <recommendedName>
        <fullName evidence="4">RING-type E3 ubiquitin transferase</fullName>
        <ecNumber evidence="4">2.3.2.27</ecNumber>
    </recommendedName>
</protein>